<evidence type="ECO:0000313" key="2">
    <source>
        <dbReference type="EMBL" id="QOY86907.1"/>
    </source>
</evidence>
<name>A0A7S7NNI6_PALFE</name>
<evidence type="ECO:0000313" key="3">
    <source>
        <dbReference type="Proteomes" id="UP000593892"/>
    </source>
</evidence>
<evidence type="ECO:0000256" key="1">
    <source>
        <dbReference type="SAM" id="SignalP"/>
    </source>
</evidence>
<dbReference type="RefSeq" id="WP_194448576.1">
    <property type="nucleotide sequence ID" value="NZ_CP063849.1"/>
</dbReference>
<dbReference type="KEGG" id="pfer:IRI77_29645"/>
<sequence>MSSLARGTWKVTVAALALSCIAAPAGATEKYWIASQAQLIVVATYSQGWTYPWLDGWHVSGSLKVDEILYGSTVERQIRYQFTCGWAVCQTWPPPRIGQLFGEKGVWFLRSEDQRTWEPPGNGGIDPGVRSIEQKRDFEEHIRRYKRRDAQ</sequence>
<proteinExistence type="predicted"/>
<gene>
    <name evidence="2" type="ORF">IRI77_29645</name>
</gene>
<feature type="chain" id="PRO_5032630715" evidence="1">
    <location>
        <begin position="28"/>
        <end position="151"/>
    </location>
</feature>
<feature type="signal peptide" evidence="1">
    <location>
        <begin position="1"/>
        <end position="27"/>
    </location>
</feature>
<protein>
    <submittedName>
        <fullName evidence="2">Uncharacterized protein</fullName>
    </submittedName>
</protein>
<keyword evidence="3" id="KW-1185">Reference proteome</keyword>
<dbReference type="Proteomes" id="UP000593892">
    <property type="component" value="Chromosome"/>
</dbReference>
<keyword evidence="1" id="KW-0732">Signal</keyword>
<reference evidence="2 3" key="1">
    <citation type="submission" date="2020-10" db="EMBL/GenBank/DDBJ databases">
        <title>Complete genome sequence of Paludibaculum fermentans P105T, a facultatively anaerobic acidobacterium capable of dissimilatory Fe(III) reduction.</title>
        <authorList>
            <person name="Dedysh S.N."/>
            <person name="Beletsky A.V."/>
            <person name="Kulichevskaya I.S."/>
            <person name="Mardanov A.V."/>
            <person name="Ravin N.V."/>
        </authorList>
    </citation>
    <scope>NUCLEOTIDE SEQUENCE [LARGE SCALE GENOMIC DNA]</scope>
    <source>
        <strain evidence="2 3">P105</strain>
    </source>
</reference>
<dbReference type="AlphaFoldDB" id="A0A7S7NNI6"/>
<organism evidence="2 3">
    <name type="scientific">Paludibaculum fermentans</name>
    <dbReference type="NCBI Taxonomy" id="1473598"/>
    <lineage>
        <taxon>Bacteria</taxon>
        <taxon>Pseudomonadati</taxon>
        <taxon>Acidobacteriota</taxon>
        <taxon>Terriglobia</taxon>
        <taxon>Bryobacterales</taxon>
        <taxon>Bryobacteraceae</taxon>
        <taxon>Paludibaculum</taxon>
    </lineage>
</organism>
<accession>A0A7S7NNI6</accession>
<dbReference type="EMBL" id="CP063849">
    <property type="protein sequence ID" value="QOY86907.1"/>
    <property type="molecule type" value="Genomic_DNA"/>
</dbReference>